<feature type="signal peptide" evidence="3">
    <location>
        <begin position="1"/>
        <end position="20"/>
    </location>
</feature>
<feature type="compositionally biased region" description="Basic and acidic residues" evidence="2">
    <location>
        <begin position="201"/>
        <end position="212"/>
    </location>
</feature>
<evidence type="ECO:0000256" key="2">
    <source>
        <dbReference type="SAM" id="MobiDB-lite"/>
    </source>
</evidence>
<dbReference type="Gene3D" id="2.60.40.10">
    <property type="entry name" value="Immunoglobulins"/>
    <property type="match status" value="1"/>
</dbReference>
<organism evidence="5 6">
    <name type="scientific">Polypedilum vanderplanki</name>
    <name type="common">Sleeping chironomid midge</name>
    <dbReference type="NCBI Taxonomy" id="319348"/>
    <lineage>
        <taxon>Eukaryota</taxon>
        <taxon>Metazoa</taxon>
        <taxon>Ecdysozoa</taxon>
        <taxon>Arthropoda</taxon>
        <taxon>Hexapoda</taxon>
        <taxon>Insecta</taxon>
        <taxon>Pterygota</taxon>
        <taxon>Neoptera</taxon>
        <taxon>Endopterygota</taxon>
        <taxon>Diptera</taxon>
        <taxon>Nematocera</taxon>
        <taxon>Chironomoidea</taxon>
        <taxon>Chironomidae</taxon>
        <taxon>Chironominae</taxon>
        <taxon>Polypedilum</taxon>
        <taxon>Polypedilum</taxon>
    </lineage>
</organism>
<gene>
    <name evidence="5" type="ORF">PVAND_011974</name>
</gene>
<keyword evidence="6" id="KW-1185">Reference proteome</keyword>
<feature type="compositionally biased region" description="Basic and acidic residues" evidence="2">
    <location>
        <begin position="248"/>
        <end position="257"/>
    </location>
</feature>
<dbReference type="Pfam" id="PF08205">
    <property type="entry name" value="C2-set_2"/>
    <property type="match status" value="1"/>
</dbReference>
<feature type="domain" description="Ig-like" evidence="4">
    <location>
        <begin position="22"/>
        <end position="121"/>
    </location>
</feature>
<dbReference type="SUPFAM" id="SSF48726">
    <property type="entry name" value="Immunoglobulin"/>
    <property type="match status" value="1"/>
</dbReference>
<evidence type="ECO:0000256" key="3">
    <source>
        <dbReference type="SAM" id="SignalP"/>
    </source>
</evidence>
<dbReference type="AlphaFoldDB" id="A0A9J6CLW5"/>
<reference evidence="5" key="1">
    <citation type="submission" date="2021-03" db="EMBL/GenBank/DDBJ databases">
        <title>Chromosome level genome of the anhydrobiotic midge Polypedilum vanderplanki.</title>
        <authorList>
            <person name="Yoshida Y."/>
            <person name="Kikawada T."/>
            <person name="Gusev O."/>
        </authorList>
    </citation>
    <scope>NUCLEOTIDE SEQUENCE</scope>
    <source>
        <strain evidence="5">NIAS01</strain>
        <tissue evidence="5">Whole body or cell culture</tissue>
    </source>
</reference>
<comment type="caution">
    <text evidence="5">The sequence shown here is derived from an EMBL/GenBank/DDBJ whole genome shotgun (WGS) entry which is preliminary data.</text>
</comment>
<dbReference type="PANTHER" id="PTHR21261:SF3">
    <property type="entry name" value="BEATEN PATH VII"/>
    <property type="match status" value="1"/>
</dbReference>
<evidence type="ECO:0000313" key="5">
    <source>
        <dbReference type="EMBL" id="KAG5682635.1"/>
    </source>
</evidence>
<dbReference type="Proteomes" id="UP001107558">
    <property type="component" value="Chromosome 1"/>
</dbReference>
<sequence>MDTFWITFIGIFIFGSCSNGQSDVEVNLLTKKYVERGGSLMLTCKHNVEQEKLYKVTWLKSNSKIFEYINGRQPPYRNFSVPGADIDFQKSNQNEVTLKINDFDASGMYSCEVSLESPIFTKASNEEQVHVFLPQNLPPTISFGKRQFFIGEKLVANCTTARAKPVPHITWLINGKKVDEIYTKQLHPFPSSKHKSKSHHERNDFNEHHMDSGSKSSSSRDDEFDDTEGGQNTASSSSTSHKTGYSLENHESTDSYHKNNNNFNNNNNKNRESSYYDNKLYDMHKKHRNGFNNRKYRRHVNDATTSLGHSKPGHRRQHIITYSSSQLSIEVSKLHAGSNGRLEITCLATIPAQLPAPDEEFPDYKTFSVKIDIDNTELTTQPAAGMAALRNRSSSKLISLKFPLQLLTHCLPIILIIKICQ</sequence>
<feature type="compositionally biased region" description="Low complexity" evidence="2">
    <location>
        <begin position="258"/>
        <end position="268"/>
    </location>
</feature>
<keyword evidence="3" id="KW-0732">Signal</keyword>
<dbReference type="PROSITE" id="PS50835">
    <property type="entry name" value="IG_LIKE"/>
    <property type="match status" value="1"/>
</dbReference>
<dbReference type="InterPro" id="IPR036179">
    <property type="entry name" value="Ig-like_dom_sf"/>
</dbReference>
<feature type="chain" id="PRO_5039914738" description="Ig-like domain-containing protein" evidence="3">
    <location>
        <begin position="21"/>
        <end position="421"/>
    </location>
</feature>
<feature type="region of interest" description="Disordered" evidence="2">
    <location>
        <begin position="187"/>
        <end position="274"/>
    </location>
</feature>
<proteinExistence type="predicted"/>
<evidence type="ECO:0000313" key="6">
    <source>
        <dbReference type="Proteomes" id="UP001107558"/>
    </source>
</evidence>
<dbReference type="EMBL" id="JADBJN010000001">
    <property type="protein sequence ID" value="KAG5682635.1"/>
    <property type="molecule type" value="Genomic_DNA"/>
</dbReference>
<dbReference type="InterPro" id="IPR007110">
    <property type="entry name" value="Ig-like_dom"/>
</dbReference>
<evidence type="ECO:0000256" key="1">
    <source>
        <dbReference type="ARBA" id="ARBA00023157"/>
    </source>
</evidence>
<dbReference type="PANTHER" id="PTHR21261">
    <property type="entry name" value="BEAT PROTEIN"/>
    <property type="match status" value="1"/>
</dbReference>
<accession>A0A9J6CLW5</accession>
<dbReference type="InterPro" id="IPR013162">
    <property type="entry name" value="CD80_C2-set"/>
</dbReference>
<evidence type="ECO:0000259" key="4">
    <source>
        <dbReference type="PROSITE" id="PS50835"/>
    </source>
</evidence>
<keyword evidence="1" id="KW-1015">Disulfide bond</keyword>
<name>A0A9J6CLW5_POLVA</name>
<dbReference type="OrthoDB" id="8915289at2759"/>
<protein>
    <recommendedName>
        <fullName evidence="4">Ig-like domain-containing protein</fullName>
    </recommendedName>
</protein>
<dbReference type="InterPro" id="IPR013783">
    <property type="entry name" value="Ig-like_fold"/>
</dbReference>